<dbReference type="InterPro" id="IPR018274">
    <property type="entry name" value="PEP_util_AS"/>
</dbReference>
<dbReference type="Gene3D" id="3.50.30.10">
    <property type="entry name" value="Phosphohistidine domain"/>
    <property type="match status" value="1"/>
</dbReference>
<dbReference type="Pfam" id="PF00391">
    <property type="entry name" value="PEP-utilizers"/>
    <property type="match status" value="1"/>
</dbReference>
<comment type="similarity">
    <text evidence="1">Belongs to the PEP-utilizing enzyme family.</text>
</comment>
<dbReference type="InterPro" id="IPR008279">
    <property type="entry name" value="PEP-util_enz_mobile_dom"/>
</dbReference>
<dbReference type="AlphaFoldDB" id="A0A1F6NWZ4"/>
<dbReference type="SUPFAM" id="SSF52009">
    <property type="entry name" value="Phosphohistidine domain"/>
    <property type="match status" value="1"/>
</dbReference>
<protein>
    <recommendedName>
        <fullName evidence="4">PEP-utilising enzyme mobile domain-containing protein</fullName>
    </recommendedName>
</protein>
<dbReference type="Proteomes" id="UP000177907">
    <property type="component" value="Unassembled WGS sequence"/>
</dbReference>
<sequence length="495" mass="56784">MINVDNLLKKNWYLQGFNATPAMLYGPAFSMVRDMPKALGFGYCACIEYFKDDVCYYAYAWDDLCAILEILLKKCAGNKNYPGYLVRENEKICHEVLSAYDRIERKNWQTASVKQLFSFWRQINDLSAYLCSVSHIVEGFSLTTEDKIRKLIAEEFKDDILDKTILLTTPRLHSFMIIEHYELCLLARLIKNKKITLSSVTDLKKYPDILKKLIKHQQKYFWKLNGYTSAKKLLPEDFVDEIRELLSKKVDLDKIIFDYQSLSIRVKKRDALRKKIKNKELKNLLTIGDKIFQIHDRRKECLTRTIHYLDSLLLEISRRFNVSMNDLRYIRALELEKLPGIMPELKKRRKTSLFVLLPGLKGLVFSGAQAKKYFKILEMNQQQDGGIITELKGACASSGKVIGIAKVCRGEKEISKMRQGDILVACMTQPEFLPAMKKAKAIITDEGGLTCHAAIIARELGIPCIIGTKVATKVLKDGDLVEVDADRGVVKIIQK</sequence>
<keyword evidence="3" id="KW-0067">ATP-binding</keyword>
<dbReference type="InterPro" id="IPR036637">
    <property type="entry name" value="Phosphohistidine_dom_sf"/>
</dbReference>
<evidence type="ECO:0000313" key="6">
    <source>
        <dbReference type="Proteomes" id="UP000177907"/>
    </source>
</evidence>
<dbReference type="InterPro" id="IPR006319">
    <property type="entry name" value="PEP_synth"/>
</dbReference>
<dbReference type="PROSITE" id="PS00370">
    <property type="entry name" value="PEP_ENZYMES_PHOS_SITE"/>
    <property type="match status" value="1"/>
</dbReference>
<evidence type="ECO:0000256" key="1">
    <source>
        <dbReference type="ARBA" id="ARBA00007837"/>
    </source>
</evidence>
<evidence type="ECO:0000259" key="4">
    <source>
        <dbReference type="Pfam" id="PF00391"/>
    </source>
</evidence>
<evidence type="ECO:0000256" key="2">
    <source>
        <dbReference type="ARBA" id="ARBA00022741"/>
    </source>
</evidence>
<evidence type="ECO:0000313" key="5">
    <source>
        <dbReference type="EMBL" id="OGH88447.1"/>
    </source>
</evidence>
<name>A0A1F6NWZ4_9BACT</name>
<feature type="domain" description="PEP-utilising enzyme mobile" evidence="4">
    <location>
        <begin position="418"/>
        <end position="488"/>
    </location>
</feature>
<dbReference type="EMBL" id="MFQZ01000002">
    <property type="protein sequence ID" value="OGH88447.1"/>
    <property type="molecule type" value="Genomic_DNA"/>
</dbReference>
<gene>
    <name evidence="5" type="ORF">A3J93_04255</name>
</gene>
<dbReference type="GO" id="GO:0008986">
    <property type="term" value="F:pyruvate, water dikinase activity"/>
    <property type="evidence" value="ECO:0007669"/>
    <property type="project" value="InterPro"/>
</dbReference>
<organism evidence="5 6">
    <name type="scientific">Candidatus Magasanikbacteria bacterium RIFOXYC2_FULL_42_28</name>
    <dbReference type="NCBI Taxonomy" id="1798704"/>
    <lineage>
        <taxon>Bacteria</taxon>
        <taxon>Candidatus Magasanikiibacteriota</taxon>
    </lineage>
</organism>
<evidence type="ECO:0000256" key="3">
    <source>
        <dbReference type="ARBA" id="ARBA00022840"/>
    </source>
</evidence>
<dbReference type="PANTHER" id="PTHR43030:SF1">
    <property type="entry name" value="PHOSPHOENOLPYRUVATE SYNTHASE"/>
    <property type="match status" value="1"/>
</dbReference>
<proteinExistence type="inferred from homology"/>
<dbReference type="GO" id="GO:0005524">
    <property type="term" value="F:ATP binding"/>
    <property type="evidence" value="ECO:0007669"/>
    <property type="project" value="UniProtKB-KW"/>
</dbReference>
<accession>A0A1F6NWZ4</accession>
<reference evidence="5 6" key="1">
    <citation type="journal article" date="2016" name="Nat. Commun.">
        <title>Thousands of microbial genomes shed light on interconnected biogeochemical processes in an aquifer system.</title>
        <authorList>
            <person name="Anantharaman K."/>
            <person name="Brown C.T."/>
            <person name="Hug L.A."/>
            <person name="Sharon I."/>
            <person name="Castelle C.J."/>
            <person name="Probst A.J."/>
            <person name="Thomas B.C."/>
            <person name="Singh A."/>
            <person name="Wilkins M.J."/>
            <person name="Karaoz U."/>
            <person name="Brodie E.L."/>
            <person name="Williams K.H."/>
            <person name="Hubbard S.S."/>
            <person name="Banfield J.F."/>
        </authorList>
    </citation>
    <scope>NUCLEOTIDE SEQUENCE [LARGE SCALE GENOMIC DNA]</scope>
</reference>
<comment type="caution">
    <text evidence="5">The sequence shown here is derived from an EMBL/GenBank/DDBJ whole genome shotgun (WGS) entry which is preliminary data.</text>
</comment>
<dbReference type="PANTHER" id="PTHR43030">
    <property type="entry name" value="PHOSPHOENOLPYRUVATE SYNTHASE"/>
    <property type="match status" value="1"/>
</dbReference>
<keyword evidence="2" id="KW-0547">Nucleotide-binding</keyword>
<dbReference type="STRING" id="1798704.A3J93_04255"/>